<dbReference type="GO" id="GO:0005634">
    <property type="term" value="C:nucleus"/>
    <property type="evidence" value="ECO:0007669"/>
    <property type="project" value="TreeGrafter"/>
</dbReference>
<dbReference type="GO" id="GO:0005737">
    <property type="term" value="C:cytoplasm"/>
    <property type="evidence" value="ECO:0007669"/>
    <property type="project" value="TreeGrafter"/>
</dbReference>
<dbReference type="Ensembl" id="ENSZLMT00000007876.1">
    <property type="protein sequence ID" value="ENSZLMP00000007659.1"/>
    <property type="gene ID" value="ENSZLMG00000005410.1"/>
</dbReference>
<feature type="region of interest" description="Disordered" evidence="1">
    <location>
        <begin position="221"/>
        <end position="247"/>
    </location>
</feature>
<evidence type="ECO:0000313" key="4">
    <source>
        <dbReference type="Proteomes" id="UP000694401"/>
    </source>
</evidence>
<dbReference type="InterPro" id="IPR019391">
    <property type="entry name" value="Storkhead-box_WHD"/>
</dbReference>
<keyword evidence="4" id="KW-1185">Reference proteome</keyword>
<dbReference type="Pfam" id="PF10264">
    <property type="entry name" value="WHD_Storkhead"/>
    <property type="match status" value="1"/>
</dbReference>
<proteinExistence type="predicted"/>
<evidence type="ECO:0000313" key="3">
    <source>
        <dbReference type="Ensembl" id="ENSZLMP00000007659.1"/>
    </source>
</evidence>
<feature type="compositionally biased region" description="Polar residues" evidence="1">
    <location>
        <begin position="234"/>
        <end position="247"/>
    </location>
</feature>
<reference evidence="3" key="1">
    <citation type="submission" date="2025-08" db="UniProtKB">
        <authorList>
            <consortium name="Ensembl"/>
        </authorList>
    </citation>
    <scope>IDENTIFICATION</scope>
</reference>
<dbReference type="AlphaFoldDB" id="A0A8D2P8U1"/>
<evidence type="ECO:0000256" key="1">
    <source>
        <dbReference type="SAM" id="MobiDB-lite"/>
    </source>
</evidence>
<protein>
    <submittedName>
        <fullName evidence="3">Storkhead box 1</fullName>
    </submittedName>
</protein>
<dbReference type="InterPro" id="IPR040126">
    <property type="entry name" value="STOX1/2"/>
</dbReference>
<dbReference type="PANTHER" id="PTHR22437">
    <property type="entry name" value="WINGED HELIX DOMAIN-CONTAINING PROTEIN"/>
    <property type="match status" value="1"/>
</dbReference>
<reference evidence="3" key="2">
    <citation type="submission" date="2025-09" db="UniProtKB">
        <authorList>
            <consortium name="Ensembl"/>
        </authorList>
    </citation>
    <scope>IDENTIFICATION</scope>
</reference>
<dbReference type="GO" id="GO:0000977">
    <property type="term" value="F:RNA polymerase II transcription regulatory region sequence-specific DNA binding"/>
    <property type="evidence" value="ECO:0007669"/>
    <property type="project" value="TreeGrafter"/>
</dbReference>
<name>A0A8D2P8U1_ZOSLA</name>
<dbReference type="GO" id="GO:0006357">
    <property type="term" value="P:regulation of transcription by RNA polymerase II"/>
    <property type="evidence" value="ECO:0007669"/>
    <property type="project" value="InterPro"/>
</dbReference>
<accession>A0A8D2P8U1</accession>
<dbReference type="Proteomes" id="UP000694401">
    <property type="component" value="Unassembled WGS sequence"/>
</dbReference>
<organism evidence="3 4">
    <name type="scientific">Zosterops lateralis melanops</name>
    <dbReference type="NCBI Taxonomy" id="1220523"/>
    <lineage>
        <taxon>Eukaryota</taxon>
        <taxon>Metazoa</taxon>
        <taxon>Chordata</taxon>
        <taxon>Craniata</taxon>
        <taxon>Vertebrata</taxon>
        <taxon>Euteleostomi</taxon>
        <taxon>Archelosauria</taxon>
        <taxon>Archosauria</taxon>
        <taxon>Dinosauria</taxon>
        <taxon>Saurischia</taxon>
        <taxon>Theropoda</taxon>
        <taxon>Coelurosauria</taxon>
        <taxon>Aves</taxon>
        <taxon>Neognathae</taxon>
        <taxon>Neoaves</taxon>
        <taxon>Telluraves</taxon>
        <taxon>Australaves</taxon>
        <taxon>Passeriformes</taxon>
        <taxon>Sylvioidea</taxon>
        <taxon>Zosteropidae</taxon>
        <taxon>Zosterops</taxon>
    </lineage>
</organism>
<feature type="compositionally biased region" description="Basic and acidic residues" evidence="1">
    <location>
        <begin position="222"/>
        <end position="231"/>
    </location>
</feature>
<sequence>MVLTCKQSFKKNQQSSELILSLSYVFINLNDGFSWNFIPNKLTCLRQPSVSFITKALDKYDVTPGVMNGLWQSRPVPLAEGICRTISGMNAARVMVTQQTLMERLVNNYPGIAVPSHNTLYNILGTLIKERKIYHTGEGYFIMTPNKYFITNDAREDSRRILLEDSCCCSSPSITYLVNIKPYADLVKESIPTASCYRSCHCSPDQNTLCEQKHWQVMSHESNGDGKRGCSELKPSTRTQGISTSAENHSWDAIKSLTSVKQISRSSRKS</sequence>
<evidence type="ECO:0000259" key="2">
    <source>
        <dbReference type="Pfam" id="PF10264"/>
    </source>
</evidence>
<feature type="domain" description="Winged helix Storkhead-box1" evidence="2">
    <location>
        <begin position="67"/>
        <end position="145"/>
    </location>
</feature>
<dbReference type="PANTHER" id="PTHR22437:SF1">
    <property type="entry name" value="STORKHEAD-BOX PROTEIN 1"/>
    <property type="match status" value="1"/>
</dbReference>